<reference evidence="10 11" key="1">
    <citation type="submission" date="2017-11" db="EMBL/GenBank/DDBJ databases">
        <title>Evolution of Phototrophy in the Chloroflexi Phylum Driven by Horizontal Gene Transfer.</title>
        <authorList>
            <person name="Ward L.M."/>
            <person name="Hemp J."/>
            <person name="Shih P.M."/>
            <person name="Mcglynn S.E."/>
            <person name="Fischer W."/>
        </authorList>
    </citation>
    <scope>NUCLEOTIDE SEQUENCE [LARGE SCALE GENOMIC DNA]</scope>
    <source>
        <strain evidence="10">JP3_7</strain>
    </source>
</reference>
<dbReference type="GO" id="GO:0003677">
    <property type="term" value="F:DNA binding"/>
    <property type="evidence" value="ECO:0007669"/>
    <property type="project" value="UniProtKB-KW"/>
</dbReference>
<keyword evidence="5" id="KW-0460">Magnesium</keyword>
<protein>
    <submittedName>
        <fullName evidence="10">CRISPR-associated endonuclease Cas1</fullName>
    </submittedName>
</protein>
<dbReference type="PANTHER" id="PTHR34353:SF2">
    <property type="entry name" value="CRISPR-ASSOCIATED ENDONUCLEASE CAS1 1"/>
    <property type="match status" value="1"/>
</dbReference>
<evidence type="ECO:0000256" key="5">
    <source>
        <dbReference type="ARBA" id="ARBA00022842"/>
    </source>
</evidence>
<evidence type="ECO:0000313" key="10">
    <source>
        <dbReference type="EMBL" id="PJF46319.1"/>
    </source>
</evidence>
<evidence type="ECO:0000256" key="9">
    <source>
        <dbReference type="ARBA" id="ARBA00038592"/>
    </source>
</evidence>
<dbReference type="Pfam" id="PF01867">
    <property type="entry name" value="Cas_Cas1"/>
    <property type="match status" value="1"/>
</dbReference>
<keyword evidence="2" id="KW-0479">Metal-binding</keyword>
<dbReference type="GO" id="GO:0004519">
    <property type="term" value="F:endonuclease activity"/>
    <property type="evidence" value="ECO:0007669"/>
    <property type="project" value="UniProtKB-KW"/>
</dbReference>
<evidence type="ECO:0000256" key="8">
    <source>
        <dbReference type="ARBA" id="ARBA00023211"/>
    </source>
</evidence>
<dbReference type="NCBIfam" id="TIGR00287">
    <property type="entry name" value="cas1"/>
    <property type="match status" value="1"/>
</dbReference>
<gene>
    <name evidence="10" type="primary">cas1</name>
    <name evidence="10" type="ORF">CUN48_14395</name>
</gene>
<organism evidence="10 11">
    <name type="scientific">Candidatus Thermofonsia Clade 3 bacterium</name>
    <dbReference type="NCBI Taxonomy" id="2364212"/>
    <lineage>
        <taxon>Bacteria</taxon>
        <taxon>Bacillati</taxon>
        <taxon>Chloroflexota</taxon>
        <taxon>Candidatus Thermofontia</taxon>
        <taxon>Candidatus Thermofonsia Clade 3</taxon>
    </lineage>
</organism>
<evidence type="ECO:0000256" key="2">
    <source>
        <dbReference type="ARBA" id="ARBA00022723"/>
    </source>
</evidence>
<comment type="subunit">
    <text evidence="9">Homodimer, forms a heterotetramer with a Cas2 homodimer.</text>
</comment>
<comment type="caution">
    <text evidence="10">The sequence shown here is derived from an EMBL/GenBank/DDBJ whole genome shotgun (WGS) entry which is preliminary data.</text>
</comment>
<evidence type="ECO:0000256" key="7">
    <source>
        <dbReference type="ARBA" id="ARBA00023125"/>
    </source>
</evidence>
<feature type="non-terminal residue" evidence="10">
    <location>
        <position position="1"/>
    </location>
</feature>
<accession>A0A2M8Q939</accession>
<keyword evidence="3 10" id="KW-0255">Endonuclease</keyword>
<proteinExistence type="inferred from homology"/>
<dbReference type="GO" id="GO:0046872">
    <property type="term" value="F:metal ion binding"/>
    <property type="evidence" value="ECO:0007669"/>
    <property type="project" value="UniProtKB-KW"/>
</dbReference>
<keyword evidence="8" id="KW-0464">Manganese</keyword>
<dbReference type="InterPro" id="IPR042206">
    <property type="entry name" value="CRISPR-assoc_Cas1_C"/>
</dbReference>
<keyword evidence="1" id="KW-0540">Nuclease</keyword>
<dbReference type="CDD" id="cd09634">
    <property type="entry name" value="Cas1_I-II-III"/>
    <property type="match status" value="1"/>
</dbReference>
<evidence type="ECO:0000256" key="3">
    <source>
        <dbReference type="ARBA" id="ARBA00022759"/>
    </source>
</evidence>
<dbReference type="GO" id="GO:0016787">
    <property type="term" value="F:hydrolase activity"/>
    <property type="evidence" value="ECO:0007669"/>
    <property type="project" value="UniProtKB-KW"/>
</dbReference>
<dbReference type="InterPro" id="IPR002729">
    <property type="entry name" value="CRISPR-assoc_Cas1"/>
</dbReference>
<evidence type="ECO:0000313" key="11">
    <source>
        <dbReference type="Proteomes" id="UP000230790"/>
    </source>
</evidence>
<evidence type="ECO:0000256" key="6">
    <source>
        <dbReference type="ARBA" id="ARBA00023118"/>
    </source>
</evidence>
<keyword evidence="6" id="KW-0051">Antiviral defense</keyword>
<evidence type="ECO:0000256" key="1">
    <source>
        <dbReference type="ARBA" id="ARBA00022722"/>
    </source>
</evidence>
<dbReference type="GO" id="GO:0051607">
    <property type="term" value="P:defense response to virus"/>
    <property type="evidence" value="ECO:0007669"/>
    <property type="project" value="UniProtKB-KW"/>
</dbReference>
<dbReference type="GO" id="GO:0043571">
    <property type="term" value="P:maintenance of CRISPR repeat elements"/>
    <property type="evidence" value="ECO:0007669"/>
    <property type="project" value="InterPro"/>
</dbReference>
<name>A0A2M8Q939_9CHLR</name>
<dbReference type="Proteomes" id="UP000230790">
    <property type="component" value="Unassembled WGS sequence"/>
</dbReference>
<dbReference type="HAMAP" id="MF_01470">
    <property type="entry name" value="Cas1"/>
    <property type="match status" value="1"/>
</dbReference>
<dbReference type="AlphaFoldDB" id="A0A2M8Q939"/>
<keyword evidence="4" id="KW-0378">Hydrolase</keyword>
<sequence length="256" mass="28148">KNVALRMAQYRAAFDPARSLALARSFVAAKIRNCRTLLMRNHADPPAEAIASLLQLSKDAQAAPGLPALLGIEGNAGRIYFGAFAGMLKPRHAPSDDAMWRFDFEGRNRRPPRDPVNALLSFAYSMLVKELAVTAQVIGFDPYLGFYHQPHYGRPALALDVMEEFRPLVADSVVLTAVNTGVISPDDFVASGPAVALTSAGRKKFIQAFESRLSSEITHPIFGYRISYRRVLEVQLRLLGRALSGEIADYPAFTTR</sequence>
<keyword evidence="7" id="KW-0238">DNA-binding</keyword>
<dbReference type="PANTHER" id="PTHR34353">
    <property type="entry name" value="CRISPR-ASSOCIATED ENDONUCLEASE CAS1 1"/>
    <property type="match status" value="1"/>
</dbReference>
<dbReference type="InterPro" id="IPR050646">
    <property type="entry name" value="Cas1"/>
</dbReference>
<dbReference type="Gene3D" id="1.20.120.920">
    <property type="entry name" value="CRISPR-associated endonuclease Cas1, C-terminal domain"/>
    <property type="match status" value="1"/>
</dbReference>
<evidence type="ECO:0000256" key="4">
    <source>
        <dbReference type="ARBA" id="ARBA00022801"/>
    </source>
</evidence>
<dbReference type="EMBL" id="PGTN01000292">
    <property type="protein sequence ID" value="PJF46319.1"/>
    <property type="molecule type" value="Genomic_DNA"/>
</dbReference>